<evidence type="ECO:0000256" key="2">
    <source>
        <dbReference type="ARBA" id="ARBA00022691"/>
    </source>
</evidence>
<dbReference type="NCBIfam" id="TIGR01444">
    <property type="entry name" value="fkbM_fam"/>
    <property type="match status" value="1"/>
</dbReference>
<dbReference type="InterPro" id="IPR052514">
    <property type="entry name" value="SAM-dependent_MTase"/>
</dbReference>
<dbReference type="GO" id="GO:0016740">
    <property type="term" value="F:transferase activity"/>
    <property type="evidence" value="ECO:0007669"/>
    <property type="project" value="UniProtKB-KW"/>
</dbReference>
<evidence type="ECO:0000256" key="1">
    <source>
        <dbReference type="ARBA" id="ARBA00022679"/>
    </source>
</evidence>
<dbReference type="EMBL" id="QMQX01000210">
    <property type="protein sequence ID" value="RLE49447.1"/>
    <property type="molecule type" value="Genomic_DNA"/>
</dbReference>
<dbReference type="InterPro" id="IPR006342">
    <property type="entry name" value="FkbM_mtfrase"/>
</dbReference>
<evidence type="ECO:0000313" key="5">
    <source>
        <dbReference type="Proteomes" id="UP000272051"/>
    </source>
</evidence>
<keyword evidence="2" id="KW-0949">S-adenosyl-L-methionine</keyword>
<name>A0A497EQE2_9CREN</name>
<comment type="caution">
    <text evidence="4">The sequence shown here is derived from an EMBL/GenBank/DDBJ whole genome shotgun (WGS) entry which is preliminary data.</text>
</comment>
<gene>
    <name evidence="4" type="ORF">DRJ33_08240</name>
</gene>
<evidence type="ECO:0000259" key="3">
    <source>
        <dbReference type="Pfam" id="PF02475"/>
    </source>
</evidence>
<dbReference type="Proteomes" id="UP000272051">
    <property type="component" value="Unassembled WGS sequence"/>
</dbReference>
<keyword evidence="1" id="KW-0808">Transferase</keyword>
<dbReference type="InterPro" id="IPR056743">
    <property type="entry name" value="TRM5-TYW2-like_MTfase"/>
</dbReference>
<dbReference type="AlphaFoldDB" id="A0A497EQE2"/>
<protein>
    <recommendedName>
        <fullName evidence="3">TRM5/TYW2-like methyltransferase domain-containing protein</fullName>
    </recommendedName>
</protein>
<proteinExistence type="predicted"/>
<evidence type="ECO:0000313" key="4">
    <source>
        <dbReference type="EMBL" id="RLE49447.1"/>
    </source>
</evidence>
<dbReference type="PANTHER" id="PTHR34203">
    <property type="entry name" value="METHYLTRANSFERASE, FKBM FAMILY PROTEIN"/>
    <property type="match status" value="1"/>
</dbReference>
<organism evidence="4 5">
    <name type="scientific">Thermoproteota archaeon</name>
    <dbReference type="NCBI Taxonomy" id="2056631"/>
    <lineage>
        <taxon>Archaea</taxon>
        <taxon>Thermoproteota</taxon>
    </lineage>
</organism>
<sequence length="139" mass="15544">MLFPRDSISLALAMTSGLYERLTTSIFRTLIKPKSTVVDMGAGFGYYTVLAAKLVGDGGRVYAFEPEPIRYKFLKRNLKINALTNVIAINKAVSDKSGRASFFVRGEMSSLSPLQAYERQITIETVNLDDYFETDIKID</sequence>
<dbReference type="SUPFAM" id="SSF53335">
    <property type="entry name" value="S-adenosyl-L-methionine-dependent methyltransferases"/>
    <property type="match status" value="1"/>
</dbReference>
<dbReference type="InterPro" id="IPR029063">
    <property type="entry name" value="SAM-dependent_MTases_sf"/>
</dbReference>
<dbReference type="Pfam" id="PF02475">
    <property type="entry name" value="TRM5-TYW2_MTfase"/>
    <property type="match status" value="1"/>
</dbReference>
<reference evidence="4 5" key="1">
    <citation type="submission" date="2018-06" db="EMBL/GenBank/DDBJ databases">
        <title>Extensive metabolic versatility and redundancy in microbially diverse, dynamic hydrothermal sediments.</title>
        <authorList>
            <person name="Dombrowski N."/>
            <person name="Teske A."/>
            <person name="Baker B.J."/>
        </authorList>
    </citation>
    <scope>NUCLEOTIDE SEQUENCE [LARGE SCALE GENOMIC DNA]</scope>
    <source>
        <strain evidence="4">B34_G17</strain>
    </source>
</reference>
<feature type="domain" description="TRM5/TYW2-like methyltransferase" evidence="3">
    <location>
        <begin position="29"/>
        <end position="94"/>
    </location>
</feature>
<dbReference type="Gene3D" id="3.40.50.150">
    <property type="entry name" value="Vaccinia Virus protein VP39"/>
    <property type="match status" value="1"/>
</dbReference>
<dbReference type="PANTHER" id="PTHR34203:SF15">
    <property type="entry name" value="SLL1173 PROTEIN"/>
    <property type="match status" value="1"/>
</dbReference>
<accession>A0A497EQE2</accession>